<sequence length="370" mass="42684">MSVSKITFRKRLALKLHRKHRANEQQLHKLNYIFWECTLRCNLNCLHCGSDCQKDVAIPDMPRADFLAALDDITPLLSPNDTMIVLTGGEAILRKDISEIGLALYRRGFPWGVVSNGLGMNATMMSTLMQSGLRSVTISLDGLEESHNWLRGNPRSFRNAVEALKQIRQQKDLRYDVVTCVNQKNFGELKQFYEFLVELGITEWRIFTIFPIGRAKQHEELQLEPTQFKALFDFIERVRKEGLIKLNYGCEGFLGDYETKVRDNFFFCRAGVNIASVLVDGSISACPNLRANFIQGNIYQDSFKEVWLNRYQLYRDRSWAKTGICADCEFFADCQGNGMHLRDEQTGELLFCHLKRIQEGEQQQQEVRIL</sequence>
<dbReference type="AlphaFoldDB" id="A0A419WAK3"/>
<protein>
    <submittedName>
        <fullName evidence="8">Radical SAM enzyme (RSAM/lipoprotein system)</fullName>
    </submittedName>
</protein>
<dbReference type="NCBIfam" id="TIGR04085">
    <property type="entry name" value="rSAM_more_4Fe4S"/>
    <property type="match status" value="1"/>
</dbReference>
<dbReference type="GO" id="GO:0003824">
    <property type="term" value="F:catalytic activity"/>
    <property type="evidence" value="ECO:0007669"/>
    <property type="project" value="InterPro"/>
</dbReference>
<evidence type="ECO:0000256" key="3">
    <source>
        <dbReference type="ARBA" id="ARBA00022691"/>
    </source>
</evidence>
<dbReference type="GO" id="GO:0046872">
    <property type="term" value="F:metal ion binding"/>
    <property type="evidence" value="ECO:0007669"/>
    <property type="project" value="UniProtKB-KW"/>
</dbReference>
<evidence type="ECO:0000256" key="6">
    <source>
        <dbReference type="ARBA" id="ARBA00023014"/>
    </source>
</evidence>
<dbReference type="InterPro" id="IPR007197">
    <property type="entry name" value="rSAM"/>
</dbReference>
<dbReference type="InterPro" id="IPR026404">
    <property type="entry name" value="rSAM_w_lipo"/>
</dbReference>
<keyword evidence="2" id="KW-0004">4Fe-4S</keyword>
<dbReference type="InterPro" id="IPR058240">
    <property type="entry name" value="rSAM_sf"/>
</dbReference>
<dbReference type="SFLD" id="SFLDS00029">
    <property type="entry name" value="Radical_SAM"/>
    <property type="match status" value="1"/>
</dbReference>
<keyword evidence="3" id="KW-0949">S-adenosyl-L-methionine</keyword>
<evidence type="ECO:0000256" key="2">
    <source>
        <dbReference type="ARBA" id="ARBA00022485"/>
    </source>
</evidence>
<keyword evidence="4" id="KW-0479">Metal-binding</keyword>
<feature type="domain" description="Radical SAM core" evidence="7">
    <location>
        <begin position="27"/>
        <end position="245"/>
    </location>
</feature>
<dbReference type="CDD" id="cd01335">
    <property type="entry name" value="Radical_SAM"/>
    <property type="match status" value="1"/>
</dbReference>
<reference evidence="8 9" key="1">
    <citation type="submission" date="2018-09" db="EMBL/GenBank/DDBJ databases">
        <title>Genomic Encyclopedia of Archaeal and Bacterial Type Strains, Phase II (KMG-II): from individual species to whole genera.</title>
        <authorList>
            <person name="Goeker M."/>
        </authorList>
    </citation>
    <scope>NUCLEOTIDE SEQUENCE [LARGE SCALE GENOMIC DNA]</scope>
    <source>
        <strain evidence="8 9">DSM 27148</strain>
    </source>
</reference>
<keyword evidence="9" id="KW-1185">Reference proteome</keyword>
<dbReference type="PIRSF" id="PIRSF037420">
    <property type="entry name" value="PQQ_syn_pqqE"/>
    <property type="match status" value="1"/>
</dbReference>
<evidence type="ECO:0000256" key="1">
    <source>
        <dbReference type="ARBA" id="ARBA00001966"/>
    </source>
</evidence>
<dbReference type="PROSITE" id="PS51918">
    <property type="entry name" value="RADICAL_SAM"/>
    <property type="match status" value="1"/>
</dbReference>
<dbReference type="EMBL" id="RAPN01000001">
    <property type="protein sequence ID" value="RKD92483.1"/>
    <property type="molecule type" value="Genomic_DNA"/>
</dbReference>
<dbReference type="Gene3D" id="3.20.20.70">
    <property type="entry name" value="Aldolase class I"/>
    <property type="match status" value="1"/>
</dbReference>
<proteinExistence type="predicted"/>
<dbReference type="InterPro" id="IPR017200">
    <property type="entry name" value="PqqE-like"/>
</dbReference>
<evidence type="ECO:0000313" key="9">
    <source>
        <dbReference type="Proteomes" id="UP000283387"/>
    </source>
</evidence>
<dbReference type="NCBIfam" id="TIGR04133">
    <property type="entry name" value="rSAM_w_lipo"/>
    <property type="match status" value="1"/>
</dbReference>
<dbReference type="PANTHER" id="PTHR11228">
    <property type="entry name" value="RADICAL SAM DOMAIN PROTEIN"/>
    <property type="match status" value="1"/>
</dbReference>
<organism evidence="8 9">
    <name type="scientific">Mangrovibacterium diazotrophicum</name>
    <dbReference type="NCBI Taxonomy" id="1261403"/>
    <lineage>
        <taxon>Bacteria</taxon>
        <taxon>Pseudomonadati</taxon>
        <taxon>Bacteroidota</taxon>
        <taxon>Bacteroidia</taxon>
        <taxon>Marinilabiliales</taxon>
        <taxon>Prolixibacteraceae</taxon>
        <taxon>Mangrovibacterium</taxon>
    </lineage>
</organism>
<dbReference type="SFLD" id="SFLDG01067">
    <property type="entry name" value="SPASM/twitch_domain_containing"/>
    <property type="match status" value="1"/>
</dbReference>
<evidence type="ECO:0000259" key="7">
    <source>
        <dbReference type="PROSITE" id="PS51918"/>
    </source>
</evidence>
<keyword evidence="8" id="KW-0449">Lipoprotein</keyword>
<evidence type="ECO:0000256" key="5">
    <source>
        <dbReference type="ARBA" id="ARBA00023004"/>
    </source>
</evidence>
<dbReference type="SUPFAM" id="SSF102114">
    <property type="entry name" value="Radical SAM enzymes"/>
    <property type="match status" value="1"/>
</dbReference>
<dbReference type="Pfam" id="PF13186">
    <property type="entry name" value="SPASM"/>
    <property type="match status" value="1"/>
</dbReference>
<dbReference type="GO" id="GO:0051539">
    <property type="term" value="F:4 iron, 4 sulfur cluster binding"/>
    <property type="evidence" value="ECO:0007669"/>
    <property type="project" value="UniProtKB-KW"/>
</dbReference>
<dbReference type="Proteomes" id="UP000283387">
    <property type="component" value="Unassembled WGS sequence"/>
</dbReference>
<dbReference type="InterPro" id="IPR050377">
    <property type="entry name" value="Radical_SAM_PqqE_MftC-like"/>
</dbReference>
<comment type="caution">
    <text evidence="8">The sequence shown here is derived from an EMBL/GenBank/DDBJ whole genome shotgun (WGS) entry which is preliminary data.</text>
</comment>
<evidence type="ECO:0000313" key="8">
    <source>
        <dbReference type="EMBL" id="RKD92483.1"/>
    </source>
</evidence>
<keyword evidence="6" id="KW-0411">Iron-sulfur</keyword>
<dbReference type="InterPro" id="IPR013785">
    <property type="entry name" value="Aldolase_TIM"/>
</dbReference>
<evidence type="ECO:0000256" key="4">
    <source>
        <dbReference type="ARBA" id="ARBA00022723"/>
    </source>
</evidence>
<accession>A0A419WAK3</accession>
<dbReference type="InterPro" id="IPR023885">
    <property type="entry name" value="4Fe4S-binding_SPASM_dom"/>
</dbReference>
<gene>
    <name evidence="8" type="ORF">BC643_2856</name>
</gene>
<dbReference type="Pfam" id="PF04055">
    <property type="entry name" value="Radical_SAM"/>
    <property type="match status" value="1"/>
</dbReference>
<comment type="cofactor">
    <cofactor evidence="1">
        <name>[4Fe-4S] cluster</name>
        <dbReference type="ChEBI" id="CHEBI:49883"/>
    </cofactor>
</comment>
<name>A0A419WAK3_9BACT</name>
<keyword evidence="5" id="KW-0408">Iron</keyword>
<dbReference type="RefSeq" id="WP_120273685.1">
    <property type="nucleotide sequence ID" value="NZ_RAPN01000001.1"/>
</dbReference>
<dbReference type="OrthoDB" id="9763993at2"/>
<dbReference type="SFLD" id="SFLDG01386">
    <property type="entry name" value="main_SPASM_domain-containing"/>
    <property type="match status" value="1"/>
</dbReference>
<dbReference type="PANTHER" id="PTHR11228:SF7">
    <property type="entry name" value="PQQA PEPTIDE CYCLASE"/>
    <property type="match status" value="1"/>
</dbReference>